<feature type="region of interest" description="Disordered" evidence="1">
    <location>
        <begin position="10"/>
        <end position="76"/>
    </location>
</feature>
<protein>
    <submittedName>
        <fullName evidence="2">Uncharacterized protein</fullName>
    </submittedName>
</protein>
<feature type="compositionally biased region" description="Basic and acidic residues" evidence="1">
    <location>
        <begin position="46"/>
        <end position="56"/>
    </location>
</feature>
<dbReference type="AlphaFoldDB" id="A0AAN8JQQ1"/>
<dbReference type="Pfam" id="PF15800">
    <property type="entry name" value="CiPC"/>
    <property type="match status" value="1"/>
</dbReference>
<dbReference type="GO" id="GO:0045892">
    <property type="term" value="P:negative regulation of DNA-templated transcription"/>
    <property type="evidence" value="ECO:0007669"/>
    <property type="project" value="InterPro"/>
</dbReference>
<gene>
    <name evidence="2" type="ORF">SNE40_009258</name>
</gene>
<evidence type="ECO:0000256" key="1">
    <source>
        <dbReference type="SAM" id="MobiDB-lite"/>
    </source>
</evidence>
<dbReference type="PANTHER" id="PTHR34648:SF1">
    <property type="entry name" value="CLOCK-INTERACTING PACEMAKER"/>
    <property type="match status" value="1"/>
</dbReference>
<feature type="compositionally biased region" description="Polar residues" evidence="1">
    <location>
        <begin position="57"/>
        <end position="76"/>
    </location>
</feature>
<dbReference type="PANTHER" id="PTHR34648">
    <property type="entry name" value="CLOCK-INTERACTING PACEMAKER"/>
    <property type="match status" value="1"/>
</dbReference>
<reference evidence="2 3" key="1">
    <citation type="submission" date="2024-01" db="EMBL/GenBank/DDBJ databases">
        <title>The genome of the rayed Mediterranean limpet Patella caerulea (Linnaeus, 1758).</title>
        <authorList>
            <person name="Anh-Thu Weber A."/>
            <person name="Halstead-Nussloch G."/>
        </authorList>
    </citation>
    <scope>NUCLEOTIDE SEQUENCE [LARGE SCALE GENOMIC DNA]</scope>
    <source>
        <strain evidence="2">AATW-2023a</strain>
        <tissue evidence="2">Whole specimen</tissue>
    </source>
</reference>
<dbReference type="InterPro" id="IPR031602">
    <property type="entry name" value="CIPC"/>
</dbReference>
<keyword evidence="3" id="KW-1185">Reference proteome</keyword>
<dbReference type="Proteomes" id="UP001347796">
    <property type="component" value="Unassembled WGS sequence"/>
</dbReference>
<proteinExistence type="predicted"/>
<comment type="caution">
    <text evidence="2">The sequence shown here is derived from an EMBL/GenBank/DDBJ whole genome shotgun (WGS) entry which is preliminary data.</text>
</comment>
<accession>A0AAN8JQQ1</accession>
<evidence type="ECO:0000313" key="3">
    <source>
        <dbReference type="Proteomes" id="UP001347796"/>
    </source>
</evidence>
<dbReference type="GO" id="GO:0005634">
    <property type="term" value="C:nucleus"/>
    <property type="evidence" value="ECO:0007669"/>
    <property type="project" value="TreeGrafter"/>
</dbReference>
<dbReference type="EMBL" id="JAZGQO010000007">
    <property type="protein sequence ID" value="KAK6181402.1"/>
    <property type="molecule type" value="Genomic_DNA"/>
</dbReference>
<organism evidence="2 3">
    <name type="scientific">Patella caerulea</name>
    <name type="common">Rayed Mediterranean limpet</name>
    <dbReference type="NCBI Taxonomy" id="87958"/>
    <lineage>
        <taxon>Eukaryota</taxon>
        <taxon>Metazoa</taxon>
        <taxon>Spiralia</taxon>
        <taxon>Lophotrochozoa</taxon>
        <taxon>Mollusca</taxon>
        <taxon>Gastropoda</taxon>
        <taxon>Patellogastropoda</taxon>
        <taxon>Patelloidea</taxon>
        <taxon>Patellidae</taxon>
        <taxon>Patella</taxon>
    </lineage>
</organism>
<name>A0AAN8JQQ1_PATCE</name>
<evidence type="ECO:0000313" key="2">
    <source>
        <dbReference type="EMBL" id="KAK6181402.1"/>
    </source>
</evidence>
<dbReference type="GO" id="GO:0042754">
    <property type="term" value="P:negative regulation of circadian rhythm"/>
    <property type="evidence" value="ECO:0007669"/>
    <property type="project" value="InterPro"/>
</dbReference>
<feature type="region of interest" description="Disordered" evidence="1">
    <location>
        <begin position="126"/>
        <end position="146"/>
    </location>
</feature>
<sequence>MRYLYICSKRMDSAEESDSESQLEKFSFGSGDSGFCTEEPVVSLSHDSEKKKRSENKSPSTCNQTTPLSHHLTSASESSTSVLNTIISSPKYIDYSTSLQSIPKSESKTSVSSYLKRKVSIDSVSSSDQNSNIKITKPDSSESQNVKQKRFNRTAKALRDSGLLPIAIKTGNLMKKNMFLQKEIQNLKKETALFLQSIQAEGSDNTEEEGKQ</sequence>